<keyword evidence="7" id="KW-0067">ATP-binding</keyword>
<dbReference type="PANTHER" id="PTHR11406">
    <property type="entry name" value="PHOSPHOGLYCERATE KINASE"/>
    <property type="match status" value="1"/>
</dbReference>
<organism evidence="8">
    <name type="scientific">marine metagenome</name>
    <dbReference type="NCBI Taxonomy" id="408172"/>
    <lineage>
        <taxon>unclassified sequences</taxon>
        <taxon>metagenomes</taxon>
        <taxon>ecological metagenomes</taxon>
    </lineage>
</organism>
<keyword evidence="6" id="KW-0418">Kinase</keyword>
<dbReference type="FunFam" id="3.40.50.1260:FF:000006">
    <property type="entry name" value="Phosphoglycerate kinase"/>
    <property type="match status" value="1"/>
</dbReference>
<dbReference type="InterPro" id="IPR036043">
    <property type="entry name" value="Phosphoglycerate_kinase_sf"/>
</dbReference>
<name>A0A381WAY1_9ZZZZ</name>
<dbReference type="AlphaFoldDB" id="A0A381WAY1"/>
<dbReference type="GO" id="GO:0005524">
    <property type="term" value="F:ATP binding"/>
    <property type="evidence" value="ECO:0007669"/>
    <property type="project" value="UniProtKB-KW"/>
</dbReference>
<dbReference type="GO" id="GO:0004618">
    <property type="term" value="F:phosphoglycerate kinase activity"/>
    <property type="evidence" value="ECO:0007669"/>
    <property type="project" value="UniProtKB-EC"/>
</dbReference>
<dbReference type="EMBL" id="UINC01011223">
    <property type="protein sequence ID" value="SVA49634.1"/>
    <property type="molecule type" value="Genomic_DNA"/>
</dbReference>
<evidence type="ECO:0000256" key="7">
    <source>
        <dbReference type="ARBA" id="ARBA00022840"/>
    </source>
</evidence>
<gene>
    <name evidence="8" type="ORF">METZ01_LOCUS102488</name>
</gene>
<dbReference type="GO" id="GO:0005829">
    <property type="term" value="C:cytosol"/>
    <property type="evidence" value="ECO:0007669"/>
    <property type="project" value="TreeGrafter"/>
</dbReference>
<dbReference type="GO" id="GO:0006094">
    <property type="term" value="P:gluconeogenesis"/>
    <property type="evidence" value="ECO:0007669"/>
    <property type="project" value="TreeGrafter"/>
</dbReference>
<dbReference type="Gene3D" id="3.40.50.1260">
    <property type="entry name" value="Phosphoglycerate kinase, N-terminal domain"/>
    <property type="match status" value="1"/>
</dbReference>
<feature type="non-terminal residue" evidence="8">
    <location>
        <position position="180"/>
    </location>
</feature>
<proteinExistence type="inferred from homology"/>
<evidence type="ECO:0000256" key="5">
    <source>
        <dbReference type="ARBA" id="ARBA00022741"/>
    </source>
</evidence>
<evidence type="ECO:0000256" key="1">
    <source>
        <dbReference type="ARBA" id="ARBA00000642"/>
    </source>
</evidence>
<protein>
    <recommendedName>
        <fullName evidence="3">phosphoglycerate kinase</fullName>
        <ecNumber evidence="3">2.7.2.3</ecNumber>
    </recommendedName>
</protein>
<keyword evidence="4" id="KW-0808">Transferase</keyword>
<evidence type="ECO:0000256" key="2">
    <source>
        <dbReference type="ARBA" id="ARBA00008982"/>
    </source>
</evidence>
<comment type="similarity">
    <text evidence="2">Belongs to the phosphoglycerate kinase family.</text>
</comment>
<dbReference type="InterPro" id="IPR001576">
    <property type="entry name" value="Phosphoglycerate_kinase"/>
</dbReference>
<comment type="catalytic activity">
    <reaction evidence="1">
        <text>(2R)-3-phosphoglycerate + ATP = (2R)-3-phospho-glyceroyl phosphate + ADP</text>
        <dbReference type="Rhea" id="RHEA:14801"/>
        <dbReference type="ChEBI" id="CHEBI:30616"/>
        <dbReference type="ChEBI" id="CHEBI:57604"/>
        <dbReference type="ChEBI" id="CHEBI:58272"/>
        <dbReference type="ChEBI" id="CHEBI:456216"/>
        <dbReference type="EC" id="2.7.2.3"/>
    </reaction>
</comment>
<accession>A0A381WAY1</accession>
<reference evidence="8" key="1">
    <citation type="submission" date="2018-05" db="EMBL/GenBank/DDBJ databases">
        <authorList>
            <person name="Lanie J.A."/>
            <person name="Ng W.-L."/>
            <person name="Kazmierczak K.M."/>
            <person name="Andrzejewski T.M."/>
            <person name="Davidsen T.M."/>
            <person name="Wayne K.J."/>
            <person name="Tettelin H."/>
            <person name="Glass J.I."/>
            <person name="Rusch D."/>
            <person name="Podicherti R."/>
            <person name="Tsui H.-C.T."/>
            <person name="Winkler M.E."/>
        </authorList>
    </citation>
    <scope>NUCLEOTIDE SEQUENCE</scope>
</reference>
<sequence length="180" mass="20708">MKNLNNYSINKKKVLFRADLNIPVIGGKITDISRIEAIKSSIKKLLKQQNKIFILSHFGRPKGDNKNKYSLQFILPTLRKEFGVNKVYFLKNFGGKSISRKIEEMSFGEICLIENIRFYPEEEKNDQNFVKQISKKFDLFVNDAFSVSHRDHASVVGFAKYLPAIAGDSLIEEINNINVF</sequence>
<evidence type="ECO:0000256" key="4">
    <source>
        <dbReference type="ARBA" id="ARBA00022679"/>
    </source>
</evidence>
<dbReference type="Pfam" id="PF00162">
    <property type="entry name" value="PGK"/>
    <property type="match status" value="1"/>
</dbReference>
<dbReference type="SUPFAM" id="SSF53748">
    <property type="entry name" value="Phosphoglycerate kinase"/>
    <property type="match status" value="1"/>
</dbReference>
<dbReference type="EC" id="2.7.2.3" evidence="3"/>
<keyword evidence="5" id="KW-0547">Nucleotide-binding</keyword>
<dbReference type="PANTHER" id="PTHR11406:SF23">
    <property type="entry name" value="PHOSPHOGLYCERATE KINASE 1, CHLOROPLASTIC-RELATED"/>
    <property type="match status" value="1"/>
</dbReference>
<evidence type="ECO:0000313" key="8">
    <source>
        <dbReference type="EMBL" id="SVA49634.1"/>
    </source>
</evidence>
<dbReference type="GO" id="GO:0043531">
    <property type="term" value="F:ADP binding"/>
    <property type="evidence" value="ECO:0007669"/>
    <property type="project" value="TreeGrafter"/>
</dbReference>
<evidence type="ECO:0000256" key="6">
    <source>
        <dbReference type="ARBA" id="ARBA00022777"/>
    </source>
</evidence>
<evidence type="ECO:0000256" key="3">
    <source>
        <dbReference type="ARBA" id="ARBA00013061"/>
    </source>
</evidence>
<dbReference type="PRINTS" id="PR00477">
    <property type="entry name" value="PHGLYCKINASE"/>
</dbReference>
<dbReference type="InterPro" id="IPR015824">
    <property type="entry name" value="Phosphoglycerate_kinase_N"/>
</dbReference>
<dbReference type="GO" id="GO:0006096">
    <property type="term" value="P:glycolytic process"/>
    <property type="evidence" value="ECO:0007669"/>
    <property type="project" value="InterPro"/>
</dbReference>